<protein>
    <submittedName>
        <fullName evidence="2">Uncharacterized protein</fullName>
    </submittedName>
</protein>
<keyword evidence="1" id="KW-0812">Transmembrane</keyword>
<feature type="transmembrane region" description="Helical" evidence="1">
    <location>
        <begin position="62"/>
        <end position="85"/>
    </location>
</feature>
<feature type="transmembrane region" description="Helical" evidence="1">
    <location>
        <begin position="320"/>
        <end position="341"/>
    </location>
</feature>
<reference evidence="2" key="1">
    <citation type="journal article" date="2020" name="mSystems">
        <title>Genome- and Community-Level Interaction Insights into Carbon Utilization and Element Cycling Functions of Hydrothermarchaeota in Hydrothermal Sediment.</title>
        <authorList>
            <person name="Zhou Z."/>
            <person name="Liu Y."/>
            <person name="Xu W."/>
            <person name="Pan J."/>
            <person name="Luo Z.H."/>
            <person name="Li M."/>
        </authorList>
    </citation>
    <scope>NUCLEOTIDE SEQUENCE [LARGE SCALE GENOMIC DNA]</scope>
    <source>
        <strain evidence="2">SpSt-413</strain>
    </source>
</reference>
<keyword evidence="1" id="KW-0472">Membrane</keyword>
<evidence type="ECO:0000313" key="2">
    <source>
        <dbReference type="EMBL" id="HGG93333.1"/>
    </source>
</evidence>
<accession>A0A7C4EKW1</accession>
<dbReference type="EMBL" id="DSRP01000720">
    <property type="protein sequence ID" value="HGG93333.1"/>
    <property type="molecule type" value="Genomic_DNA"/>
</dbReference>
<keyword evidence="1" id="KW-1133">Transmembrane helix</keyword>
<dbReference type="AlphaFoldDB" id="A0A7C4EKW1"/>
<feature type="transmembrane region" description="Helical" evidence="1">
    <location>
        <begin position="280"/>
        <end position="300"/>
    </location>
</feature>
<feature type="transmembrane region" description="Helical" evidence="1">
    <location>
        <begin position="245"/>
        <end position="273"/>
    </location>
</feature>
<comment type="caution">
    <text evidence="2">The sequence shown here is derived from an EMBL/GenBank/DDBJ whole genome shotgun (WGS) entry which is preliminary data.</text>
</comment>
<evidence type="ECO:0000256" key="1">
    <source>
        <dbReference type="SAM" id="Phobius"/>
    </source>
</evidence>
<feature type="transmembrane region" description="Helical" evidence="1">
    <location>
        <begin position="182"/>
        <end position="200"/>
    </location>
</feature>
<proteinExistence type="predicted"/>
<feature type="transmembrane region" description="Helical" evidence="1">
    <location>
        <begin position="97"/>
        <end position="115"/>
    </location>
</feature>
<sequence>MNPSSLIPAADAIPAAPWLFRALLDATFSVHILLMNAMLGFTLLGLVRSFRDARGLGQQAGLLPNLTALTVNIGVAPLLFLQVLYGQFLYVSSTLMGVYWFGLVLAVMAAYGLAYRQKYALHAGKGPGTLAWALMAVLMLYATLVQTHNALLLVRPDLWQGYFDNPSGTLTAWGDRTLLPRWLHFVTASVAVGGIGLAMIGHRRTRHRDPHGAELTAEGLSWFGWATLAEILIGVWWLISLPRTVMLAFMGGDALASALLLAGVAGAGAAAAFAFKGRPMLAAGALVFTVGIMATMRGVLRGLYLEPHFDAGRLPVIAEPSTVAMFLGCFVLALIVVVWAARHPKTDQPAPARKGA</sequence>
<organism evidence="2">
    <name type="scientific">Fundidesulfovibrio putealis</name>
    <dbReference type="NCBI Taxonomy" id="270496"/>
    <lineage>
        <taxon>Bacteria</taxon>
        <taxon>Pseudomonadati</taxon>
        <taxon>Thermodesulfobacteriota</taxon>
        <taxon>Desulfovibrionia</taxon>
        <taxon>Desulfovibrionales</taxon>
        <taxon>Desulfovibrionaceae</taxon>
        <taxon>Fundidesulfovibrio</taxon>
    </lineage>
</organism>
<feature type="transmembrane region" description="Helical" evidence="1">
    <location>
        <begin position="220"/>
        <end position="239"/>
    </location>
</feature>
<name>A0A7C4EKW1_9BACT</name>
<feature type="transmembrane region" description="Helical" evidence="1">
    <location>
        <begin position="127"/>
        <end position="144"/>
    </location>
</feature>
<feature type="transmembrane region" description="Helical" evidence="1">
    <location>
        <begin position="28"/>
        <end position="50"/>
    </location>
</feature>
<gene>
    <name evidence="2" type="ORF">ENR59_10350</name>
</gene>